<accession>A0A7D5QB63</accession>
<keyword evidence="2" id="KW-1185">Reference proteome</keyword>
<dbReference type="EMBL" id="CP058579">
    <property type="protein sequence ID" value="QLG63096.1"/>
    <property type="molecule type" value="Genomic_DNA"/>
</dbReference>
<dbReference type="RefSeq" id="WP_179269681.1">
    <property type="nucleotide sequence ID" value="NZ_CP058579.1"/>
</dbReference>
<proteinExistence type="predicted"/>
<protein>
    <submittedName>
        <fullName evidence="1">Uncharacterized protein</fullName>
    </submittedName>
</protein>
<dbReference type="AlphaFoldDB" id="A0A7D5QB63"/>
<dbReference type="KEGG" id="halu:HUG12_15690"/>
<reference evidence="1 2" key="1">
    <citation type="submission" date="2020-06" db="EMBL/GenBank/DDBJ databases">
        <title>NJ-3-1, isolated from saline soil.</title>
        <authorList>
            <person name="Cui H.L."/>
            <person name="Shi X."/>
        </authorList>
    </citation>
    <scope>NUCLEOTIDE SEQUENCE [LARGE SCALE GENOMIC DNA]</scope>
    <source>
        <strain evidence="1 2">NJ-3-1</strain>
    </source>
</reference>
<evidence type="ECO:0000313" key="1">
    <source>
        <dbReference type="EMBL" id="QLG63096.1"/>
    </source>
</evidence>
<dbReference type="Proteomes" id="UP000509626">
    <property type="component" value="Chromosome"/>
</dbReference>
<sequence>MGYVFNCDGCGARKDHAPPFMGEFNETFLKTSAHGFAEEFSPGQTVTLCADCSMEVFLS</sequence>
<name>A0A7D5QB63_9EURY</name>
<dbReference type="OrthoDB" id="350385at2157"/>
<organism evidence="1 2">
    <name type="scientific">Halorarum salinum</name>
    <dbReference type="NCBI Taxonomy" id="2743089"/>
    <lineage>
        <taxon>Archaea</taxon>
        <taxon>Methanobacteriati</taxon>
        <taxon>Methanobacteriota</taxon>
        <taxon>Stenosarchaea group</taxon>
        <taxon>Halobacteria</taxon>
        <taxon>Halobacteriales</taxon>
        <taxon>Haloferacaceae</taxon>
        <taxon>Halorarum</taxon>
    </lineage>
</organism>
<gene>
    <name evidence="1" type="ORF">HUG12_15690</name>
</gene>
<evidence type="ECO:0000313" key="2">
    <source>
        <dbReference type="Proteomes" id="UP000509626"/>
    </source>
</evidence>
<dbReference type="GeneID" id="56038931"/>